<reference evidence="11 12" key="1">
    <citation type="submission" date="2017-09" db="EMBL/GenBank/DDBJ databases">
        <authorList>
            <person name="Ehlers B."/>
            <person name="Leendertz F.H."/>
        </authorList>
    </citation>
    <scope>NUCLEOTIDE SEQUENCE [LARGE SCALE GENOMIC DNA]</scope>
    <source>
        <strain evidence="11 12">DSM 18289</strain>
    </source>
</reference>
<feature type="transmembrane region" description="Helical" evidence="9">
    <location>
        <begin position="12"/>
        <end position="37"/>
    </location>
</feature>
<dbReference type="AlphaFoldDB" id="A0A285ND85"/>
<dbReference type="PANTHER" id="PTHR35011">
    <property type="entry name" value="2,3-DIKETO-L-GULONATE TRAP TRANSPORTER SMALL PERMEASE PROTEIN YIAM"/>
    <property type="match status" value="1"/>
</dbReference>
<keyword evidence="6 9" id="KW-1133">Transmembrane helix</keyword>
<evidence type="ECO:0000256" key="2">
    <source>
        <dbReference type="ARBA" id="ARBA00022448"/>
    </source>
</evidence>
<comment type="function">
    <text evidence="9">Part of the tripartite ATP-independent periplasmic (TRAP) transport system.</text>
</comment>
<evidence type="ECO:0000313" key="12">
    <source>
        <dbReference type="Proteomes" id="UP000219439"/>
    </source>
</evidence>
<dbReference type="InterPro" id="IPR055348">
    <property type="entry name" value="DctQ"/>
</dbReference>
<comment type="subunit">
    <text evidence="9">The complex comprises the extracytoplasmic solute receptor protein and the two transmembrane proteins.</text>
</comment>
<keyword evidence="12" id="KW-1185">Reference proteome</keyword>
<protein>
    <recommendedName>
        <fullName evidence="9">TRAP transporter small permease protein</fullName>
    </recommendedName>
</protein>
<dbReference type="GO" id="GO:0005886">
    <property type="term" value="C:plasma membrane"/>
    <property type="evidence" value="ECO:0007669"/>
    <property type="project" value="UniProtKB-SubCell"/>
</dbReference>
<feature type="transmembrane region" description="Helical" evidence="9">
    <location>
        <begin position="128"/>
        <end position="148"/>
    </location>
</feature>
<comment type="subcellular location">
    <subcellularLocation>
        <location evidence="1 9">Cell inner membrane</location>
        <topology evidence="1 9">Multi-pass membrane protein</topology>
    </subcellularLocation>
</comment>
<feature type="transmembrane region" description="Helical" evidence="9">
    <location>
        <begin position="87"/>
        <end position="108"/>
    </location>
</feature>
<dbReference type="Proteomes" id="UP000219439">
    <property type="component" value="Unassembled WGS sequence"/>
</dbReference>
<sequence length="172" mass="18640">MAAIRKLLDGLYLAGGILGALSLVIILILVVLQMVARWSGEVAPGIPEYAGYFMASSAFLAFAYALNKGAHIRVGLLLQALGDKRKWLEIWCFAIGSGLAIYFSYYAIKAVYWSQKLNDISQGQDATPLWIPQLSMAVGAVLLAIAMLDHLVQLIFTGEHGIDSDALESHAE</sequence>
<accession>A0A285ND85</accession>
<keyword evidence="7 9" id="KW-0472">Membrane</keyword>
<dbReference type="GO" id="GO:0022857">
    <property type="term" value="F:transmembrane transporter activity"/>
    <property type="evidence" value="ECO:0007669"/>
    <property type="project" value="UniProtKB-UniRule"/>
</dbReference>
<dbReference type="InterPro" id="IPR007387">
    <property type="entry name" value="TRAP_DctQ"/>
</dbReference>
<feature type="domain" description="Tripartite ATP-independent periplasmic transporters DctQ component" evidence="10">
    <location>
        <begin position="26"/>
        <end position="155"/>
    </location>
</feature>
<dbReference type="GO" id="GO:0015740">
    <property type="term" value="P:C4-dicarboxylate transport"/>
    <property type="evidence" value="ECO:0007669"/>
    <property type="project" value="TreeGrafter"/>
</dbReference>
<proteinExistence type="inferred from homology"/>
<evidence type="ECO:0000256" key="6">
    <source>
        <dbReference type="ARBA" id="ARBA00022989"/>
    </source>
</evidence>
<keyword evidence="3" id="KW-1003">Cell membrane</keyword>
<evidence type="ECO:0000256" key="5">
    <source>
        <dbReference type="ARBA" id="ARBA00022692"/>
    </source>
</evidence>
<dbReference type="PANTHER" id="PTHR35011:SF10">
    <property type="entry name" value="TRAP TRANSPORTER SMALL PERMEASE PROTEIN"/>
    <property type="match status" value="1"/>
</dbReference>
<keyword evidence="2 9" id="KW-0813">Transport</keyword>
<name>A0A285ND85_9HYPH</name>
<evidence type="ECO:0000256" key="4">
    <source>
        <dbReference type="ARBA" id="ARBA00022519"/>
    </source>
</evidence>
<organism evidence="11 12">
    <name type="scientific">Cohaesibacter gelatinilyticus</name>
    <dbReference type="NCBI Taxonomy" id="372072"/>
    <lineage>
        <taxon>Bacteria</taxon>
        <taxon>Pseudomonadati</taxon>
        <taxon>Pseudomonadota</taxon>
        <taxon>Alphaproteobacteria</taxon>
        <taxon>Hyphomicrobiales</taxon>
        <taxon>Cohaesibacteraceae</taxon>
    </lineage>
</organism>
<evidence type="ECO:0000313" key="11">
    <source>
        <dbReference type="EMBL" id="SNZ06917.1"/>
    </source>
</evidence>
<dbReference type="Pfam" id="PF04290">
    <property type="entry name" value="DctQ"/>
    <property type="match status" value="1"/>
</dbReference>
<keyword evidence="4 9" id="KW-0997">Cell inner membrane</keyword>
<evidence type="ECO:0000256" key="8">
    <source>
        <dbReference type="ARBA" id="ARBA00038436"/>
    </source>
</evidence>
<dbReference type="EMBL" id="OBEL01000001">
    <property type="protein sequence ID" value="SNZ06917.1"/>
    <property type="molecule type" value="Genomic_DNA"/>
</dbReference>
<keyword evidence="5 9" id="KW-0812">Transmembrane</keyword>
<evidence type="ECO:0000256" key="7">
    <source>
        <dbReference type="ARBA" id="ARBA00023136"/>
    </source>
</evidence>
<feature type="transmembrane region" description="Helical" evidence="9">
    <location>
        <begin position="49"/>
        <end position="66"/>
    </location>
</feature>
<comment type="similarity">
    <text evidence="8 9">Belongs to the TRAP transporter small permease family.</text>
</comment>
<evidence type="ECO:0000256" key="3">
    <source>
        <dbReference type="ARBA" id="ARBA00022475"/>
    </source>
</evidence>
<evidence type="ECO:0000259" key="10">
    <source>
        <dbReference type="Pfam" id="PF04290"/>
    </source>
</evidence>
<gene>
    <name evidence="11" type="ORF">SAMN06265368_0583</name>
</gene>
<dbReference type="OrthoDB" id="9797534at2"/>
<evidence type="ECO:0000256" key="9">
    <source>
        <dbReference type="RuleBase" id="RU369079"/>
    </source>
</evidence>
<dbReference type="RefSeq" id="WP_097151890.1">
    <property type="nucleotide sequence ID" value="NZ_OBEL01000001.1"/>
</dbReference>
<evidence type="ECO:0000256" key="1">
    <source>
        <dbReference type="ARBA" id="ARBA00004429"/>
    </source>
</evidence>